<evidence type="ECO:0000259" key="7">
    <source>
        <dbReference type="Pfam" id="PF02631"/>
    </source>
</evidence>
<dbReference type="AlphaFoldDB" id="A0A2U9PPI0"/>
<reference evidence="10" key="2">
    <citation type="submission" date="2018-03" db="EMBL/GenBank/DDBJ databases">
        <authorList>
            <person name="Derbyshire K."/>
            <person name="Gray T.A."/>
            <person name="Champion M."/>
        </authorList>
    </citation>
    <scope>NUCLEOTIDE SEQUENCE [LARGE SCALE GENOMIC DNA]</scope>
    <source>
        <strain evidence="10">MKD8</strain>
    </source>
</reference>
<dbReference type="InterPro" id="IPR053924">
    <property type="entry name" value="RecX_HTH_2nd"/>
</dbReference>
<organism evidence="9 10">
    <name type="scientific">Mycolicibacterium smegmatis (strain MKD8)</name>
    <name type="common">Mycobacterium smegmatis</name>
    <dbReference type="NCBI Taxonomy" id="1214915"/>
    <lineage>
        <taxon>Bacteria</taxon>
        <taxon>Bacillati</taxon>
        <taxon>Actinomycetota</taxon>
        <taxon>Actinomycetes</taxon>
        <taxon>Mycobacteriales</taxon>
        <taxon>Mycobacteriaceae</taxon>
        <taxon>Mycolicibacterium</taxon>
    </lineage>
</organism>
<dbReference type="InterPro" id="IPR053926">
    <property type="entry name" value="RecX_HTH_1st"/>
</dbReference>
<protein>
    <recommendedName>
        <fullName evidence="3 5">Regulatory protein RecX</fullName>
    </recommendedName>
</protein>
<dbReference type="NCBIfam" id="NF001056">
    <property type="entry name" value="PRK00117.3-1"/>
    <property type="match status" value="1"/>
</dbReference>
<dbReference type="InterPro" id="IPR003783">
    <property type="entry name" value="Regulatory_RecX"/>
</dbReference>
<dbReference type="HAMAP" id="MF_01114">
    <property type="entry name" value="RecX"/>
    <property type="match status" value="1"/>
</dbReference>
<dbReference type="PANTHER" id="PTHR33602:SF1">
    <property type="entry name" value="REGULATORY PROTEIN RECX FAMILY PROTEIN"/>
    <property type="match status" value="1"/>
</dbReference>
<dbReference type="GO" id="GO:0006282">
    <property type="term" value="P:regulation of DNA repair"/>
    <property type="evidence" value="ECO:0007669"/>
    <property type="project" value="UniProtKB-UniRule"/>
</dbReference>
<evidence type="ECO:0000259" key="8">
    <source>
        <dbReference type="Pfam" id="PF21982"/>
    </source>
</evidence>
<comment type="similarity">
    <text evidence="2 5">Belongs to the RecX family.</text>
</comment>
<dbReference type="GeneID" id="93457507"/>
<evidence type="ECO:0000256" key="6">
    <source>
        <dbReference type="SAM" id="MobiDB-lite"/>
    </source>
</evidence>
<comment type="subcellular location">
    <subcellularLocation>
        <location evidence="1 5">Cytoplasm</location>
    </subcellularLocation>
</comment>
<dbReference type="InterPro" id="IPR036388">
    <property type="entry name" value="WH-like_DNA-bd_sf"/>
</dbReference>
<evidence type="ECO:0000313" key="10">
    <source>
        <dbReference type="Proteomes" id="UP000011200"/>
    </source>
</evidence>
<feature type="region of interest" description="Disordered" evidence="6">
    <location>
        <begin position="1"/>
        <end position="30"/>
    </location>
</feature>
<comment type="function">
    <text evidence="5">Modulates RecA activity.</text>
</comment>
<feature type="compositionally biased region" description="Polar residues" evidence="6">
    <location>
        <begin position="1"/>
        <end position="12"/>
    </location>
</feature>
<name>A0A2U9PPI0_MYCSE</name>
<accession>A0A2U9PPI0</accession>
<dbReference type="EMBL" id="CP027541">
    <property type="protein sequence ID" value="AWT53679.1"/>
    <property type="molecule type" value="Genomic_DNA"/>
</dbReference>
<evidence type="ECO:0000256" key="5">
    <source>
        <dbReference type="HAMAP-Rule" id="MF_01114"/>
    </source>
</evidence>
<dbReference type="PANTHER" id="PTHR33602">
    <property type="entry name" value="REGULATORY PROTEIN RECX FAMILY PROTEIN"/>
    <property type="match status" value="1"/>
</dbReference>
<dbReference type="Proteomes" id="UP000011200">
    <property type="component" value="Chromosome"/>
</dbReference>
<proteinExistence type="inferred from homology"/>
<dbReference type="SMR" id="A0A2U9PPI0"/>
<dbReference type="GO" id="GO:0005737">
    <property type="term" value="C:cytoplasm"/>
    <property type="evidence" value="ECO:0007669"/>
    <property type="project" value="UniProtKB-SubCell"/>
</dbReference>
<dbReference type="Gene3D" id="1.10.10.10">
    <property type="entry name" value="Winged helix-like DNA-binding domain superfamily/Winged helix DNA-binding domain"/>
    <property type="match status" value="2"/>
</dbReference>
<feature type="domain" description="RecX second three-helical" evidence="7">
    <location>
        <begin position="77"/>
        <end position="118"/>
    </location>
</feature>
<keyword evidence="4 5" id="KW-0963">Cytoplasm</keyword>
<reference evidence="9 10" key="1">
    <citation type="journal article" date="2013" name="Genome Announc.">
        <title>Draft genome sequence of MKD8, a conjugal recipient Mycobacterium smegmatis strain.</title>
        <authorList>
            <person name="Gray T.A."/>
            <person name="Palumbo M.J."/>
            <person name="Derbyshire K.M."/>
        </authorList>
    </citation>
    <scope>NUCLEOTIDE SEQUENCE [LARGE SCALE GENOMIC DNA]</scope>
    <source>
        <strain evidence="9 10">MKD8</strain>
    </source>
</reference>
<evidence type="ECO:0000256" key="3">
    <source>
        <dbReference type="ARBA" id="ARBA00018111"/>
    </source>
</evidence>
<evidence type="ECO:0000313" key="9">
    <source>
        <dbReference type="EMBL" id="AWT53679.1"/>
    </source>
</evidence>
<evidence type="ECO:0000256" key="4">
    <source>
        <dbReference type="ARBA" id="ARBA00022490"/>
    </source>
</evidence>
<gene>
    <name evidence="5" type="primary">recX</name>
    <name evidence="9" type="ORF">D806_027010</name>
</gene>
<dbReference type="Pfam" id="PF02631">
    <property type="entry name" value="RecX_HTH2"/>
    <property type="match status" value="1"/>
</dbReference>
<dbReference type="RefSeq" id="WP_003894108.1">
    <property type="nucleotide sequence ID" value="NZ_CP027541.1"/>
</dbReference>
<feature type="domain" description="RecX first three-helical" evidence="8">
    <location>
        <begin position="31"/>
        <end position="70"/>
    </location>
</feature>
<dbReference type="Pfam" id="PF21982">
    <property type="entry name" value="RecX_HTH1"/>
    <property type="match status" value="1"/>
</dbReference>
<evidence type="ECO:0000256" key="2">
    <source>
        <dbReference type="ARBA" id="ARBA00009695"/>
    </source>
</evidence>
<evidence type="ECO:0000256" key="1">
    <source>
        <dbReference type="ARBA" id="ARBA00004496"/>
    </source>
</evidence>
<sequence>MTSSRPRLTSEPSDVPDGEQAQDPRTREEQAKNVCLRLLTVRARTRAELETQLTKRGYPDDVSARVLDRLTEVGLIDDEDFAEQWVRSRHLNAGKGKRALAVELRKKGVDDEVISSALADLDPAAERQRAEQLVRDKLRRERLDGTPENDVKVTRRLVGMLARRGYNQSMAYDVVSVELANERERRRV</sequence>